<evidence type="ECO:0000256" key="1">
    <source>
        <dbReference type="ARBA" id="ARBA00004651"/>
    </source>
</evidence>
<evidence type="ECO:0000313" key="7">
    <source>
        <dbReference type="EMBL" id="WRP16732.1"/>
    </source>
</evidence>
<sequence length="350" mass="36943">MSNDAKPMWARLGAATGVALLLVAYPLLFPGALNVGVTLVLFAALAYAWDVLGGWAGQLSLGHAALVGLGAYTFGLLTQSPAWARFGAEGIGLALAATAAVAAVATLLWGWIAFRLRGPYFTLSTIAVAEILRLVATNERRWTGGAEGLFLANLPPVAGLDPFDRTVEYYAALVLLGAAMAGAWWLSRSRFGYYLQAIREDEDAAMALGIAPLRYKLQAFALSGVATALGGALYAVFLSFFEPHGVFDIGLSIQIALVAIIGGTGTLFGPLIGSAVLVLSAEFFRASFREANLLIYGILIVLVVRFAPQGIVGTLGGLERRWRARHERDAAAHPAVEGLERGLRGASRPS</sequence>
<dbReference type="CDD" id="cd06581">
    <property type="entry name" value="TM_PBP1_LivM_like"/>
    <property type="match status" value="1"/>
</dbReference>
<feature type="transmembrane region" description="Helical" evidence="6">
    <location>
        <begin position="90"/>
        <end position="114"/>
    </location>
</feature>
<gene>
    <name evidence="7" type="ORF">U7230_11650</name>
</gene>
<accession>A0ABZ1BX79</accession>
<keyword evidence="4 6" id="KW-1133">Transmembrane helix</keyword>
<dbReference type="EMBL" id="CP141615">
    <property type="protein sequence ID" value="WRP16732.1"/>
    <property type="molecule type" value="Genomic_DNA"/>
</dbReference>
<reference evidence="7 8" key="1">
    <citation type="journal article" date="2024" name="Front. Microbiol.">
        <title>Novel thermophilic genera Geochorda gen. nov. and Carboxydochorda gen. nov. from the deep terrestrial subsurface reveal the ecophysiological diversity in the class Limnochordia.</title>
        <authorList>
            <person name="Karnachuk O.V."/>
            <person name="Lukina A.P."/>
            <person name="Avakyan M.R."/>
            <person name="Kadnikov V.V."/>
            <person name="Begmatov S."/>
            <person name="Beletsky A.V."/>
            <person name="Vlasova K.G."/>
            <person name="Novikov A.A."/>
            <person name="Shcherbakova V.A."/>
            <person name="Mardanov A.V."/>
            <person name="Ravin N.V."/>
        </authorList>
    </citation>
    <scope>NUCLEOTIDE SEQUENCE [LARGE SCALE GENOMIC DNA]</scope>
    <source>
        <strain evidence="7 8">L945</strain>
    </source>
</reference>
<evidence type="ECO:0000256" key="4">
    <source>
        <dbReference type="ARBA" id="ARBA00022989"/>
    </source>
</evidence>
<dbReference type="Pfam" id="PF02653">
    <property type="entry name" value="BPD_transp_2"/>
    <property type="match status" value="1"/>
</dbReference>
<evidence type="ECO:0000256" key="2">
    <source>
        <dbReference type="ARBA" id="ARBA00022475"/>
    </source>
</evidence>
<keyword evidence="5 6" id="KW-0472">Membrane</keyword>
<feature type="transmembrane region" description="Helical" evidence="6">
    <location>
        <begin position="169"/>
        <end position="186"/>
    </location>
</feature>
<evidence type="ECO:0000256" key="5">
    <source>
        <dbReference type="ARBA" id="ARBA00023136"/>
    </source>
</evidence>
<feature type="transmembrane region" description="Helical" evidence="6">
    <location>
        <begin position="20"/>
        <end position="49"/>
    </location>
</feature>
<dbReference type="InterPro" id="IPR001851">
    <property type="entry name" value="ABC_transp_permease"/>
</dbReference>
<evidence type="ECO:0000256" key="3">
    <source>
        <dbReference type="ARBA" id="ARBA00022692"/>
    </source>
</evidence>
<keyword evidence="8" id="KW-1185">Reference proteome</keyword>
<evidence type="ECO:0000313" key="8">
    <source>
        <dbReference type="Proteomes" id="UP001332192"/>
    </source>
</evidence>
<keyword evidence="3 6" id="KW-0812">Transmembrane</keyword>
<feature type="transmembrane region" description="Helical" evidence="6">
    <location>
        <begin position="219"/>
        <end position="241"/>
    </location>
</feature>
<proteinExistence type="predicted"/>
<name>A0ABZ1BX79_9FIRM</name>
<keyword evidence="2" id="KW-1003">Cell membrane</keyword>
<dbReference type="RefSeq" id="WP_324716004.1">
    <property type="nucleotide sequence ID" value="NZ_CP141615.1"/>
</dbReference>
<dbReference type="PANTHER" id="PTHR30482">
    <property type="entry name" value="HIGH-AFFINITY BRANCHED-CHAIN AMINO ACID TRANSPORT SYSTEM PERMEASE"/>
    <property type="match status" value="1"/>
</dbReference>
<evidence type="ECO:0000256" key="6">
    <source>
        <dbReference type="SAM" id="Phobius"/>
    </source>
</evidence>
<dbReference type="PANTHER" id="PTHR30482:SF10">
    <property type="entry name" value="HIGH-AFFINITY BRANCHED-CHAIN AMINO ACID TRANSPORT PROTEIN BRAE"/>
    <property type="match status" value="1"/>
</dbReference>
<feature type="transmembrane region" description="Helical" evidence="6">
    <location>
        <begin position="55"/>
        <end position="78"/>
    </location>
</feature>
<feature type="transmembrane region" description="Helical" evidence="6">
    <location>
        <begin position="293"/>
        <end position="312"/>
    </location>
</feature>
<protein>
    <submittedName>
        <fullName evidence="7">Branched-chain amino acid ABC transporter permease</fullName>
    </submittedName>
</protein>
<organism evidence="7 8">
    <name type="scientific">Carboxydichorda subterranea</name>
    <dbReference type="NCBI Taxonomy" id="3109565"/>
    <lineage>
        <taxon>Bacteria</taxon>
        <taxon>Bacillati</taxon>
        <taxon>Bacillota</taxon>
        <taxon>Limnochordia</taxon>
        <taxon>Limnochordales</taxon>
        <taxon>Geochordaceae</taxon>
        <taxon>Carboxydichorda</taxon>
    </lineage>
</organism>
<feature type="transmembrane region" description="Helical" evidence="6">
    <location>
        <begin position="253"/>
        <end position="281"/>
    </location>
</feature>
<dbReference type="InterPro" id="IPR043428">
    <property type="entry name" value="LivM-like"/>
</dbReference>
<comment type="subcellular location">
    <subcellularLocation>
        <location evidence="1">Cell membrane</location>
        <topology evidence="1">Multi-pass membrane protein</topology>
    </subcellularLocation>
</comment>
<dbReference type="Proteomes" id="UP001332192">
    <property type="component" value="Chromosome"/>
</dbReference>